<dbReference type="PANTHER" id="PTHR35813">
    <property type="entry name" value="INNER MEMBRANE PROTEIN YBAN"/>
    <property type="match status" value="1"/>
</dbReference>
<keyword evidence="6 7" id="KW-0961">Cell wall biogenesis/degradation</keyword>
<feature type="domain" description="L,D-TPase catalytic" evidence="9">
    <location>
        <begin position="132"/>
        <end position="285"/>
    </location>
</feature>
<comment type="similarity">
    <text evidence="2">Belongs to the YkuD family.</text>
</comment>
<feature type="active site" description="Proton donor/acceptor" evidence="7">
    <location>
        <position position="245"/>
    </location>
</feature>
<keyword evidence="8" id="KW-0472">Membrane</keyword>
<dbReference type="InterPro" id="IPR007401">
    <property type="entry name" value="DUF454"/>
</dbReference>
<dbReference type="SUPFAM" id="SSF141523">
    <property type="entry name" value="L,D-transpeptidase catalytic domain-like"/>
    <property type="match status" value="1"/>
</dbReference>
<keyword evidence="3" id="KW-0808">Transferase</keyword>
<keyword evidence="8" id="KW-0812">Transmembrane</keyword>
<dbReference type="Proteomes" id="UP000242501">
    <property type="component" value="Unassembled WGS sequence"/>
</dbReference>
<dbReference type="CDD" id="cd16913">
    <property type="entry name" value="YkuD_like"/>
    <property type="match status" value="1"/>
</dbReference>
<feature type="transmembrane region" description="Helical" evidence="8">
    <location>
        <begin position="6"/>
        <end position="37"/>
    </location>
</feature>
<accession>A0A1G6HD02</accession>
<dbReference type="InterPro" id="IPR038063">
    <property type="entry name" value="Transpep_catalytic_dom"/>
</dbReference>
<dbReference type="AlphaFoldDB" id="A0A1G6HD02"/>
<reference evidence="11" key="1">
    <citation type="submission" date="2016-09" db="EMBL/GenBank/DDBJ databases">
        <authorList>
            <person name="Varghese N."/>
            <person name="Submissions S."/>
        </authorList>
    </citation>
    <scope>NUCLEOTIDE SEQUENCE [LARGE SCALE GENOMIC DNA]</scope>
    <source>
        <strain evidence="11">ANC 4422</strain>
    </source>
</reference>
<protein>
    <submittedName>
        <fullName evidence="10">Uncharacterized membrane protein YbaN, DUF454 family</fullName>
    </submittedName>
</protein>
<dbReference type="GO" id="GO:0009252">
    <property type="term" value="P:peptidoglycan biosynthetic process"/>
    <property type="evidence" value="ECO:0007669"/>
    <property type="project" value="UniProtKB-UniPathway"/>
</dbReference>
<keyword evidence="11" id="KW-1185">Reference proteome</keyword>
<keyword evidence="8" id="KW-1133">Transmembrane helix</keyword>
<dbReference type="GO" id="GO:0004180">
    <property type="term" value="F:carboxypeptidase activity"/>
    <property type="evidence" value="ECO:0007669"/>
    <property type="project" value="UniProtKB-ARBA"/>
</dbReference>
<evidence type="ECO:0000256" key="4">
    <source>
        <dbReference type="ARBA" id="ARBA00022960"/>
    </source>
</evidence>
<dbReference type="Pfam" id="PF04304">
    <property type="entry name" value="DUF454"/>
    <property type="match status" value="1"/>
</dbReference>
<dbReference type="Pfam" id="PF03734">
    <property type="entry name" value="YkuD"/>
    <property type="match status" value="1"/>
</dbReference>
<evidence type="ECO:0000259" key="9">
    <source>
        <dbReference type="PROSITE" id="PS52029"/>
    </source>
</evidence>
<dbReference type="PROSITE" id="PS52029">
    <property type="entry name" value="LD_TPASE"/>
    <property type="match status" value="1"/>
</dbReference>
<feature type="transmembrane region" description="Helical" evidence="8">
    <location>
        <begin position="73"/>
        <end position="90"/>
    </location>
</feature>
<dbReference type="GO" id="GO:0005886">
    <property type="term" value="C:plasma membrane"/>
    <property type="evidence" value="ECO:0007669"/>
    <property type="project" value="TreeGrafter"/>
</dbReference>
<keyword evidence="5 7" id="KW-0573">Peptidoglycan synthesis</keyword>
<dbReference type="PANTHER" id="PTHR35813:SF1">
    <property type="entry name" value="INNER MEMBRANE PROTEIN YBAN"/>
    <property type="match status" value="1"/>
</dbReference>
<evidence type="ECO:0000256" key="6">
    <source>
        <dbReference type="ARBA" id="ARBA00023316"/>
    </source>
</evidence>
<dbReference type="GO" id="GO:0071555">
    <property type="term" value="P:cell wall organization"/>
    <property type="evidence" value="ECO:0007669"/>
    <property type="project" value="UniProtKB-UniRule"/>
</dbReference>
<dbReference type="STRING" id="1219383.SAMN05421733_10521"/>
<evidence type="ECO:0000256" key="8">
    <source>
        <dbReference type="SAM" id="Phobius"/>
    </source>
</evidence>
<proteinExistence type="inferred from homology"/>
<keyword evidence="4 7" id="KW-0133">Cell shape</keyword>
<dbReference type="GO" id="GO:0016740">
    <property type="term" value="F:transferase activity"/>
    <property type="evidence" value="ECO:0007669"/>
    <property type="project" value="UniProtKB-KW"/>
</dbReference>
<sequence length="295" mass="33350">MKTVFWRTLVIIFIILAIIGAILPGMPTTVFLILAAWASSKGWPQMDAWLLNHPKYGPTLKNWRENGTVPRKAKWLASIMMLMSAIIMLFTPAPLLVKIFTNLIMFVVAVWLWLRPEVKKQVKAQTRVLNDADILIDLTQQILYLKKNKQKYLISSGKNGIGQEENSGKTPLGWHCIAQKIGYEAPKNSVFVGRVATGERYSESLSAEQPNRDWILTRILWLKGLEQGVNLGEGVDTFSRYIYIHGTPEKNQMGIPLSHGCIRMHNDALMEVFDAVNENALVYLSKTALDLDKLT</sequence>
<gene>
    <name evidence="10" type="ORF">SAMN05421733_10521</name>
</gene>
<comment type="pathway">
    <text evidence="1 7">Cell wall biogenesis; peptidoglycan biosynthesis.</text>
</comment>
<dbReference type="UniPathway" id="UPA00219"/>
<dbReference type="InterPro" id="IPR005490">
    <property type="entry name" value="LD_TPept_cat_dom"/>
</dbReference>
<evidence type="ECO:0000313" key="11">
    <source>
        <dbReference type="Proteomes" id="UP000242501"/>
    </source>
</evidence>
<feature type="active site" description="Nucleophile" evidence="7">
    <location>
        <position position="261"/>
    </location>
</feature>
<evidence type="ECO:0000256" key="3">
    <source>
        <dbReference type="ARBA" id="ARBA00022679"/>
    </source>
</evidence>
<evidence type="ECO:0000256" key="7">
    <source>
        <dbReference type="PROSITE-ProRule" id="PRU01373"/>
    </source>
</evidence>
<evidence type="ECO:0000313" key="10">
    <source>
        <dbReference type="EMBL" id="SDB92034.1"/>
    </source>
</evidence>
<name>A0A1G6HD02_9GAMM</name>
<dbReference type="Gene3D" id="2.40.440.10">
    <property type="entry name" value="L,D-transpeptidase catalytic domain-like"/>
    <property type="match status" value="1"/>
</dbReference>
<evidence type="ECO:0000256" key="5">
    <source>
        <dbReference type="ARBA" id="ARBA00022984"/>
    </source>
</evidence>
<evidence type="ECO:0000256" key="1">
    <source>
        <dbReference type="ARBA" id="ARBA00004752"/>
    </source>
</evidence>
<dbReference type="EMBL" id="FMYL01000005">
    <property type="protein sequence ID" value="SDB92034.1"/>
    <property type="molecule type" value="Genomic_DNA"/>
</dbReference>
<organism evidence="10 11">
    <name type="scientific">Acinetobacter boissieri</name>
    <dbReference type="NCBI Taxonomy" id="1219383"/>
    <lineage>
        <taxon>Bacteria</taxon>
        <taxon>Pseudomonadati</taxon>
        <taxon>Pseudomonadota</taxon>
        <taxon>Gammaproteobacteria</taxon>
        <taxon>Moraxellales</taxon>
        <taxon>Moraxellaceae</taxon>
        <taxon>Acinetobacter</taxon>
    </lineage>
</organism>
<evidence type="ECO:0000256" key="2">
    <source>
        <dbReference type="ARBA" id="ARBA00005992"/>
    </source>
</evidence>
<dbReference type="GO" id="GO:0008360">
    <property type="term" value="P:regulation of cell shape"/>
    <property type="evidence" value="ECO:0007669"/>
    <property type="project" value="UniProtKB-UniRule"/>
</dbReference>